<dbReference type="PANTHER" id="PTHR11552">
    <property type="entry name" value="GLUCOSE-METHANOL-CHOLINE GMC OXIDOREDUCTASE"/>
    <property type="match status" value="1"/>
</dbReference>
<evidence type="ECO:0000256" key="2">
    <source>
        <dbReference type="ARBA" id="ARBA00010790"/>
    </source>
</evidence>
<keyword evidence="4" id="KW-0274">FAD</keyword>
<evidence type="ECO:0000259" key="5">
    <source>
        <dbReference type="Pfam" id="PF00732"/>
    </source>
</evidence>
<keyword evidence="7" id="KW-1185">Reference proteome</keyword>
<reference evidence="6" key="1">
    <citation type="submission" date="2020-11" db="EMBL/GenBank/DDBJ databases">
        <authorList>
            <consortium name="DOE Joint Genome Institute"/>
            <person name="Ahrendt S."/>
            <person name="Riley R."/>
            <person name="Andreopoulos W."/>
            <person name="Labutti K."/>
            <person name="Pangilinan J."/>
            <person name="Ruiz-Duenas F.J."/>
            <person name="Barrasa J.M."/>
            <person name="Sanchez-Garcia M."/>
            <person name="Camarero S."/>
            <person name="Miyauchi S."/>
            <person name="Serrano A."/>
            <person name="Linde D."/>
            <person name="Babiker R."/>
            <person name="Drula E."/>
            <person name="Ayuso-Fernandez I."/>
            <person name="Pacheco R."/>
            <person name="Padilla G."/>
            <person name="Ferreira P."/>
            <person name="Barriuso J."/>
            <person name="Kellner H."/>
            <person name="Castanera R."/>
            <person name="Alfaro M."/>
            <person name="Ramirez L."/>
            <person name="Pisabarro A.G."/>
            <person name="Kuo A."/>
            <person name="Tritt A."/>
            <person name="Lipzen A."/>
            <person name="He G."/>
            <person name="Yan M."/>
            <person name="Ng V."/>
            <person name="Cullen D."/>
            <person name="Martin F."/>
            <person name="Rosso M.-N."/>
            <person name="Henrissat B."/>
            <person name="Hibbett D."/>
            <person name="Martinez A.T."/>
            <person name="Grigoriev I.V."/>
        </authorList>
    </citation>
    <scope>NUCLEOTIDE SEQUENCE</scope>
    <source>
        <strain evidence="6">ATCC 90797</strain>
    </source>
</reference>
<dbReference type="AlphaFoldDB" id="A0A9P6DBR6"/>
<dbReference type="InterPro" id="IPR000172">
    <property type="entry name" value="GMC_OxRdtase_N"/>
</dbReference>
<comment type="cofactor">
    <cofactor evidence="1">
        <name>FAD</name>
        <dbReference type="ChEBI" id="CHEBI:57692"/>
    </cofactor>
</comment>
<dbReference type="GO" id="GO:0050660">
    <property type="term" value="F:flavin adenine dinucleotide binding"/>
    <property type="evidence" value="ECO:0007669"/>
    <property type="project" value="InterPro"/>
</dbReference>
<dbReference type="EMBL" id="MU154660">
    <property type="protein sequence ID" value="KAF9489775.1"/>
    <property type="molecule type" value="Genomic_DNA"/>
</dbReference>
<gene>
    <name evidence="6" type="ORF">BDN71DRAFT_1435150</name>
</gene>
<dbReference type="Gene3D" id="3.50.50.60">
    <property type="entry name" value="FAD/NAD(P)-binding domain"/>
    <property type="match status" value="1"/>
</dbReference>
<dbReference type="SUPFAM" id="SSF51905">
    <property type="entry name" value="FAD/NAD(P)-binding domain"/>
    <property type="match status" value="1"/>
</dbReference>
<dbReference type="Pfam" id="PF00732">
    <property type="entry name" value="GMC_oxred_N"/>
    <property type="match status" value="1"/>
</dbReference>
<dbReference type="InterPro" id="IPR036188">
    <property type="entry name" value="FAD/NAD-bd_sf"/>
</dbReference>
<evidence type="ECO:0000256" key="1">
    <source>
        <dbReference type="ARBA" id="ARBA00001974"/>
    </source>
</evidence>
<organism evidence="6 7">
    <name type="scientific">Pleurotus eryngii</name>
    <name type="common">Boletus of the steppes</name>
    <dbReference type="NCBI Taxonomy" id="5323"/>
    <lineage>
        <taxon>Eukaryota</taxon>
        <taxon>Fungi</taxon>
        <taxon>Dikarya</taxon>
        <taxon>Basidiomycota</taxon>
        <taxon>Agaricomycotina</taxon>
        <taxon>Agaricomycetes</taxon>
        <taxon>Agaricomycetidae</taxon>
        <taxon>Agaricales</taxon>
        <taxon>Pleurotineae</taxon>
        <taxon>Pleurotaceae</taxon>
        <taxon>Pleurotus</taxon>
    </lineage>
</organism>
<keyword evidence="3" id="KW-0285">Flavoprotein</keyword>
<evidence type="ECO:0000256" key="4">
    <source>
        <dbReference type="ARBA" id="ARBA00022827"/>
    </source>
</evidence>
<comment type="caution">
    <text evidence="6">The sequence shown here is derived from an EMBL/GenBank/DDBJ whole genome shotgun (WGS) entry which is preliminary data.</text>
</comment>
<protein>
    <recommendedName>
        <fullName evidence="5">Glucose-methanol-choline oxidoreductase N-terminal domain-containing protein</fullName>
    </recommendedName>
</protein>
<accession>A0A9P6DBR6</accession>
<evidence type="ECO:0000313" key="7">
    <source>
        <dbReference type="Proteomes" id="UP000807025"/>
    </source>
</evidence>
<evidence type="ECO:0000256" key="3">
    <source>
        <dbReference type="ARBA" id="ARBA00022630"/>
    </source>
</evidence>
<feature type="domain" description="Glucose-methanol-choline oxidoreductase N-terminal" evidence="5">
    <location>
        <begin position="16"/>
        <end position="68"/>
    </location>
</feature>
<name>A0A9P6DBR6_PLEER</name>
<sequence length="297" mass="32321">MKYPAISTTSEQRMSMGDGRAIGVEYSEASNPSSTVIAAYERYLVIVSAGALGFPAILERSGICAAELIAQFGIKQEVDLRGENYMVHVEQWEQNGTGLLATNAINAGERLRPHLEDLEELGPRFKKVWTACFAAATDKLVTCPVSTGRVYIASADESQAGLYFEAGFSTEYVTRSIVLDTSSATKDQQILMLSDGRRRDHERSPVVCPCTVVNWRKPPMFPPDGNTSCGRRNGPSDIFAPDILYTAEDDEAINKYIRLNGEVSICPANVGADAYSTALVVGEKAAFIISQELDFGL</sequence>
<dbReference type="PANTHER" id="PTHR11552:SF147">
    <property type="entry name" value="CHOLINE DEHYDROGENASE, MITOCHONDRIAL"/>
    <property type="match status" value="1"/>
</dbReference>
<evidence type="ECO:0000313" key="6">
    <source>
        <dbReference type="EMBL" id="KAF9489775.1"/>
    </source>
</evidence>
<dbReference type="InterPro" id="IPR012132">
    <property type="entry name" value="GMC_OxRdtase"/>
</dbReference>
<dbReference type="GO" id="GO:0016614">
    <property type="term" value="F:oxidoreductase activity, acting on CH-OH group of donors"/>
    <property type="evidence" value="ECO:0007669"/>
    <property type="project" value="InterPro"/>
</dbReference>
<comment type="similarity">
    <text evidence="2">Belongs to the GMC oxidoreductase family.</text>
</comment>
<dbReference type="Proteomes" id="UP000807025">
    <property type="component" value="Unassembled WGS sequence"/>
</dbReference>
<dbReference type="OrthoDB" id="269227at2759"/>
<proteinExistence type="inferred from homology"/>